<dbReference type="InterPro" id="IPR045229">
    <property type="entry name" value="TPP_enz"/>
</dbReference>
<dbReference type="PROSITE" id="PS00187">
    <property type="entry name" value="TPP_ENZYMES"/>
    <property type="match status" value="1"/>
</dbReference>
<dbReference type="PANTHER" id="PTHR18968:SF133">
    <property type="entry name" value="BENZOYLFORMATE DECARBOXYLASE"/>
    <property type="match status" value="1"/>
</dbReference>
<dbReference type="OrthoDB" id="2443624at2"/>
<dbReference type="GO" id="GO:0003984">
    <property type="term" value="F:acetolactate synthase activity"/>
    <property type="evidence" value="ECO:0007669"/>
    <property type="project" value="TreeGrafter"/>
</dbReference>
<dbReference type="GO" id="GO:0030976">
    <property type="term" value="F:thiamine pyrophosphate binding"/>
    <property type="evidence" value="ECO:0007669"/>
    <property type="project" value="InterPro"/>
</dbReference>
<dbReference type="SUPFAM" id="SSF52467">
    <property type="entry name" value="DHS-like NAD/FAD-binding domain"/>
    <property type="match status" value="1"/>
</dbReference>
<dbReference type="Pfam" id="PF02776">
    <property type="entry name" value="TPP_enzyme_N"/>
    <property type="match status" value="1"/>
</dbReference>
<evidence type="ECO:0000256" key="1">
    <source>
        <dbReference type="ARBA" id="ARBA00007812"/>
    </source>
</evidence>
<feature type="domain" description="Thiamine pyrophosphate enzyme N-terminal TPP-binding" evidence="6">
    <location>
        <begin position="4"/>
        <end position="106"/>
    </location>
</feature>
<evidence type="ECO:0000259" key="6">
    <source>
        <dbReference type="Pfam" id="PF02776"/>
    </source>
</evidence>
<dbReference type="GO" id="GO:0050660">
    <property type="term" value="F:flavin adenine dinucleotide binding"/>
    <property type="evidence" value="ECO:0007669"/>
    <property type="project" value="TreeGrafter"/>
</dbReference>
<name>A0A4V2ETH3_9PSEU</name>
<dbReference type="Gene3D" id="3.40.50.1220">
    <property type="entry name" value="TPP-binding domain"/>
    <property type="match status" value="1"/>
</dbReference>
<dbReference type="Gene3D" id="3.40.50.970">
    <property type="match status" value="2"/>
</dbReference>
<dbReference type="CDD" id="cd02002">
    <property type="entry name" value="TPP_BFDC"/>
    <property type="match status" value="1"/>
</dbReference>
<dbReference type="Pfam" id="PF02775">
    <property type="entry name" value="TPP_enzyme_C"/>
    <property type="match status" value="1"/>
</dbReference>
<dbReference type="RefSeq" id="WP_130344033.1">
    <property type="nucleotide sequence ID" value="NZ_SGWQ01000003.1"/>
</dbReference>
<dbReference type="InterPro" id="IPR000399">
    <property type="entry name" value="TPP-bd_CS"/>
</dbReference>
<comment type="similarity">
    <text evidence="1 3">Belongs to the TPP enzyme family.</text>
</comment>
<gene>
    <name evidence="7" type="ORF">EV193_103391</name>
</gene>
<comment type="caution">
    <text evidence="7">The sequence shown here is derived from an EMBL/GenBank/DDBJ whole genome shotgun (WGS) entry which is preliminary data.</text>
</comment>
<dbReference type="Pfam" id="PF00205">
    <property type="entry name" value="TPP_enzyme_M"/>
    <property type="match status" value="1"/>
</dbReference>
<evidence type="ECO:0000256" key="2">
    <source>
        <dbReference type="ARBA" id="ARBA00023052"/>
    </source>
</evidence>
<dbReference type="AlphaFoldDB" id="A0A4V2ETH3"/>
<accession>A0A4V2ETH3</accession>
<sequence length="515" mass="53403">MSVTVRDAVRDLLREFGTTTVFGNPGSTEAGFLTDWPSDFRYVLALHEAVAVAMADGYAQAGARPVLLNLHAAGGLGNAMGQLVNAFHNHTPMVVLAGQQDRAMLPEDPFLAFLDGPALPRPYLKAAIEPARAKDVPAAVVRAHRLAATSPRGPVLVTVPADDWDAEPAPALAGPPIRPSTVDSEALAELAAVLDNAERPAIVAGPAVDAERAVTDLVVLAERLRAGVWAAPMSARCSFPEDHPLFHGFLAPTRQAIADALAGHDAVLVLGAPAFTYHVPSDGPDVPHPRLYLISDDDSALARAPHAIGLCGAVGKAIVTLAGLVTASDRPVPPARPAPPEPAGIAATAFGTLADLLPHNALLVEEAPSHRDALRAHLPITATETGFLTIPGGTLGYGLPAAVGAALARPDRRVVAVVGDGAAMYAIQALWTAVREQAPVTVVVMDNEEYAAVRELGELSGRSRMPGTELGGIDFATLARALGCTAETVATQEKLEPALRRALAAGGPAVLHLRT</sequence>
<dbReference type="SUPFAM" id="SSF52518">
    <property type="entry name" value="Thiamin diphosphate-binding fold (THDP-binding)"/>
    <property type="match status" value="2"/>
</dbReference>
<keyword evidence="2 3" id="KW-0786">Thiamine pyrophosphate</keyword>
<dbReference type="GO" id="GO:0000287">
    <property type="term" value="F:magnesium ion binding"/>
    <property type="evidence" value="ECO:0007669"/>
    <property type="project" value="InterPro"/>
</dbReference>
<dbReference type="EMBL" id="SGWQ01000003">
    <property type="protein sequence ID" value="RZS41073.1"/>
    <property type="molecule type" value="Genomic_DNA"/>
</dbReference>
<evidence type="ECO:0000313" key="7">
    <source>
        <dbReference type="EMBL" id="RZS41073.1"/>
    </source>
</evidence>
<feature type="domain" description="Thiamine pyrophosphate enzyme central" evidence="4">
    <location>
        <begin position="188"/>
        <end position="318"/>
    </location>
</feature>
<dbReference type="NCBIfam" id="NF005485">
    <property type="entry name" value="PRK07092.1"/>
    <property type="match status" value="1"/>
</dbReference>
<dbReference type="InterPro" id="IPR011766">
    <property type="entry name" value="TPP_enzyme_TPP-bd"/>
</dbReference>
<dbReference type="InterPro" id="IPR029035">
    <property type="entry name" value="DHS-like_NAD/FAD-binding_dom"/>
</dbReference>
<protein>
    <submittedName>
        <fullName evidence="7">Benzoylformate decarboxylase</fullName>
    </submittedName>
</protein>
<dbReference type="Proteomes" id="UP000294257">
    <property type="component" value="Unassembled WGS sequence"/>
</dbReference>
<dbReference type="PANTHER" id="PTHR18968">
    <property type="entry name" value="THIAMINE PYROPHOSPHATE ENZYMES"/>
    <property type="match status" value="1"/>
</dbReference>
<evidence type="ECO:0000313" key="8">
    <source>
        <dbReference type="Proteomes" id="UP000294257"/>
    </source>
</evidence>
<evidence type="ECO:0000259" key="4">
    <source>
        <dbReference type="Pfam" id="PF00205"/>
    </source>
</evidence>
<proteinExistence type="inferred from homology"/>
<dbReference type="InterPro" id="IPR012001">
    <property type="entry name" value="Thiamin_PyroP_enz_TPP-bd_dom"/>
</dbReference>
<dbReference type="InterPro" id="IPR029061">
    <property type="entry name" value="THDP-binding"/>
</dbReference>
<evidence type="ECO:0000259" key="5">
    <source>
        <dbReference type="Pfam" id="PF02775"/>
    </source>
</evidence>
<feature type="domain" description="Thiamine pyrophosphate enzyme TPP-binding" evidence="5">
    <location>
        <begin position="392"/>
        <end position="512"/>
    </location>
</feature>
<organism evidence="7 8">
    <name type="scientific">Herbihabitans rhizosphaerae</name>
    <dbReference type="NCBI Taxonomy" id="1872711"/>
    <lineage>
        <taxon>Bacteria</taxon>
        <taxon>Bacillati</taxon>
        <taxon>Actinomycetota</taxon>
        <taxon>Actinomycetes</taxon>
        <taxon>Pseudonocardiales</taxon>
        <taxon>Pseudonocardiaceae</taxon>
        <taxon>Herbihabitans</taxon>
    </lineage>
</organism>
<evidence type="ECO:0000256" key="3">
    <source>
        <dbReference type="RuleBase" id="RU362132"/>
    </source>
</evidence>
<dbReference type="CDD" id="cd07035">
    <property type="entry name" value="TPP_PYR_POX_like"/>
    <property type="match status" value="1"/>
</dbReference>
<keyword evidence="8" id="KW-1185">Reference proteome</keyword>
<reference evidence="7 8" key="1">
    <citation type="submission" date="2019-02" db="EMBL/GenBank/DDBJ databases">
        <title>Genomic Encyclopedia of Type Strains, Phase IV (KMG-IV): sequencing the most valuable type-strain genomes for metagenomic binning, comparative biology and taxonomic classification.</title>
        <authorList>
            <person name="Goeker M."/>
        </authorList>
    </citation>
    <scope>NUCLEOTIDE SEQUENCE [LARGE SCALE GENOMIC DNA]</scope>
    <source>
        <strain evidence="7 8">DSM 101727</strain>
    </source>
</reference>
<dbReference type="InterPro" id="IPR012000">
    <property type="entry name" value="Thiamin_PyroP_enz_cen_dom"/>
</dbReference>